<evidence type="ECO:0000259" key="1">
    <source>
        <dbReference type="Pfam" id="PF06012"/>
    </source>
</evidence>
<proteinExistence type="predicted"/>
<dbReference type="AlphaFoldDB" id="A0A8E0S6N3"/>
<name>A0A8E0S6N3_9TREM</name>
<gene>
    <name evidence="2" type="ORF">FBUS_10850</name>
</gene>
<dbReference type="OrthoDB" id="423283at2759"/>
<reference evidence="2" key="1">
    <citation type="submission" date="2019-05" db="EMBL/GenBank/DDBJ databases">
        <title>Annotation for the trematode Fasciolopsis buski.</title>
        <authorList>
            <person name="Choi Y.-J."/>
        </authorList>
    </citation>
    <scope>NUCLEOTIDE SEQUENCE</scope>
    <source>
        <strain evidence="2">HT</strain>
        <tissue evidence="2">Whole worm</tissue>
    </source>
</reference>
<protein>
    <submittedName>
        <fullName evidence="2">E3 ubiquitin-protein ligase HUWE1</fullName>
    </submittedName>
</protein>
<keyword evidence="3" id="KW-1185">Reference proteome</keyword>
<comment type="caution">
    <text evidence="2">The sequence shown here is derived from an EMBL/GenBank/DDBJ whole genome shotgun (WGS) entry which is preliminary data.</text>
</comment>
<dbReference type="Pfam" id="PF06012">
    <property type="entry name" value="DUF908"/>
    <property type="match status" value="1"/>
</dbReference>
<evidence type="ECO:0000313" key="3">
    <source>
        <dbReference type="Proteomes" id="UP000728185"/>
    </source>
</evidence>
<dbReference type="Proteomes" id="UP000728185">
    <property type="component" value="Unassembled WGS sequence"/>
</dbReference>
<dbReference type="SUPFAM" id="SSF48371">
    <property type="entry name" value="ARM repeat"/>
    <property type="match status" value="1"/>
</dbReference>
<dbReference type="InterPro" id="IPR010309">
    <property type="entry name" value="E3_Ub_ligase_DUF908"/>
</dbReference>
<accession>A0A8E0S6N3</accession>
<dbReference type="InterPro" id="IPR016024">
    <property type="entry name" value="ARM-type_fold"/>
</dbReference>
<feature type="domain" description="DUF908" evidence="1">
    <location>
        <begin position="72"/>
        <end position="337"/>
    </location>
</feature>
<sequence>MLLAKRLSECPDDALIPELKKITVWNYGKCELGLWADVLDRLDAILERAVTKVGRWMLRLDTPSEASLVEDVVTILEFTGHLIEHSIYRYLYGSWNHILALFGSENMDILLAVLGLSYNFSKRSNYFIRLDPYNKKMVLDRLVSIAETWGGAENNFGLAACCDPNHFPETAGNIYFEYRPVKPESSEHPMDTDSNRVSHDTVAADVTHDGRAWPACPASWSASNKIIMYALHKRNQSPSQIMEELLAQHAVPLSKQMALFARVRLATYFADPGQRHKCIRARLQALSILSYTFDVDERHLYPNLLDELVEVLELPDGQYMGIKACALRTMTAIVNSHRLGVERWIQGLVDGSIEAPGGSTNQQFTTALLSFLYHLACYEENVGPGNTQSATLSNSGILDIMLQLISWHNSRSDCLSYVTRAVRVTDQMLMSIPSSREHVVTILVDRLSYEVDLVLRASKDCQVNA</sequence>
<organism evidence="2 3">
    <name type="scientific">Fasciolopsis buskii</name>
    <dbReference type="NCBI Taxonomy" id="27845"/>
    <lineage>
        <taxon>Eukaryota</taxon>
        <taxon>Metazoa</taxon>
        <taxon>Spiralia</taxon>
        <taxon>Lophotrochozoa</taxon>
        <taxon>Platyhelminthes</taxon>
        <taxon>Trematoda</taxon>
        <taxon>Digenea</taxon>
        <taxon>Plagiorchiida</taxon>
        <taxon>Echinostomata</taxon>
        <taxon>Echinostomatoidea</taxon>
        <taxon>Fasciolidae</taxon>
        <taxon>Fasciolopsis</taxon>
    </lineage>
</organism>
<evidence type="ECO:0000313" key="2">
    <source>
        <dbReference type="EMBL" id="KAA0197547.1"/>
    </source>
</evidence>
<dbReference type="EMBL" id="LUCM01002317">
    <property type="protein sequence ID" value="KAA0197547.1"/>
    <property type="molecule type" value="Genomic_DNA"/>
</dbReference>